<evidence type="ECO:0000313" key="6">
    <source>
        <dbReference type="EMBL" id="BBP45474.1"/>
    </source>
</evidence>
<comment type="subcellular location">
    <subcellularLocation>
        <location evidence="1">Endomembrane system</location>
        <topology evidence="1">Multi-pass membrane protein</topology>
    </subcellularLocation>
</comment>
<keyword evidence="2 5" id="KW-0812">Transmembrane</keyword>
<name>A0A6F8PTY2_9GAMM</name>
<keyword evidence="4 5" id="KW-0472">Membrane</keyword>
<dbReference type="PANTHER" id="PTHR43847">
    <property type="entry name" value="BLL3993 PROTEIN"/>
    <property type="match status" value="1"/>
</dbReference>
<evidence type="ECO:0000256" key="4">
    <source>
        <dbReference type="ARBA" id="ARBA00023136"/>
    </source>
</evidence>
<dbReference type="Pfam" id="PF04191">
    <property type="entry name" value="PEMT"/>
    <property type="match status" value="1"/>
</dbReference>
<keyword evidence="6" id="KW-0808">Transferase</keyword>
<evidence type="ECO:0000256" key="3">
    <source>
        <dbReference type="ARBA" id="ARBA00022989"/>
    </source>
</evidence>
<feature type="transmembrane region" description="Helical" evidence="5">
    <location>
        <begin position="36"/>
        <end position="53"/>
    </location>
</feature>
<dbReference type="PANTHER" id="PTHR43847:SF1">
    <property type="entry name" value="BLL3993 PROTEIN"/>
    <property type="match status" value="1"/>
</dbReference>
<gene>
    <name evidence="6" type="ORF">THMIRHAS_08470</name>
</gene>
<accession>A0A6F8PTY2</accession>
<proteinExistence type="predicted"/>
<organism evidence="6 7">
    <name type="scientific">Thiosulfatimonas sediminis</name>
    <dbReference type="NCBI Taxonomy" id="2675054"/>
    <lineage>
        <taxon>Bacteria</taxon>
        <taxon>Pseudomonadati</taxon>
        <taxon>Pseudomonadota</taxon>
        <taxon>Gammaproteobacteria</taxon>
        <taxon>Thiotrichales</taxon>
        <taxon>Piscirickettsiaceae</taxon>
        <taxon>Thiosulfatimonas</taxon>
    </lineage>
</organism>
<evidence type="ECO:0000256" key="5">
    <source>
        <dbReference type="SAM" id="Phobius"/>
    </source>
</evidence>
<dbReference type="Proteomes" id="UP000501726">
    <property type="component" value="Chromosome"/>
</dbReference>
<keyword evidence="7" id="KW-1185">Reference proteome</keyword>
<dbReference type="InterPro" id="IPR007318">
    <property type="entry name" value="Phopholipid_MeTrfase"/>
</dbReference>
<dbReference type="GO" id="GO:0012505">
    <property type="term" value="C:endomembrane system"/>
    <property type="evidence" value="ECO:0007669"/>
    <property type="project" value="UniProtKB-SubCell"/>
</dbReference>
<dbReference type="KEGG" id="tse:THMIRHAS_08470"/>
<sequence length="150" mass="17249">MHQKLKHPIYSYSLVSGQFGLIGALAVFAFPANWPIWSLFFYAAGTLLGLWALKTMHLGHFNIVPDPLPHLAVVTTGPYRFIRHPMYAAILLFCLPLPLLDGQLTSAWLYFALFATLLLKLHYEETLICRQVSDYRIYQTHTKKLLPWVF</sequence>
<feature type="transmembrane region" description="Helical" evidence="5">
    <location>
        <begin position="81"/>
        <end position="100"/>
    </location>
</feature>
<dbReference type="RefSeq" id="WP_173271222.1">
    <property type="nucleotide sequence ID" value="NZ_AP021889.1"/>
</dbReference>
<protein>
    <submittedName>
        <fullName evidence="6">Isoprenylcysteine carboxyl methyltransferase</fullName>
    </submittedName>
</protein>
<evidence type="ECO:0000256" key="1">
    <source>
        <dbReference type="ARBA" id="ARBA00004127"/>
    </source>
</evidence>
<dbReference type="GO" id="GO:0008168">
    <property type="term" value="F:methyltransferase activity"/>
    <property type="evidence" value="ECO:0007669"/>
    <property type="project" value="UniProtKB-KW"/>
</dbReference>
<keyword evidence="3 5" id="KW-1133">Transmembrane helix</keyword>
<dbReference type="InterPro" id="IPR052527">
    <property type="entry name" value="Metal_cation-efflux_comp"/>
</dbReference>
<dbReference type="AlphaFoldDB" id="A0A6F8PTY2"/>
<reference evidence="7" key="1">
    <citation type="submission" date="2019-11" db="EMBL/GenBank/DDBJ databases">
        <title>Isolation and characterization of two novel species in the genus Thiomicrorhabdus.</title>
        <authorList>
            <person name="Mochizuki J."/>
            <person name="Kojima H."/>
            <person name="Fukui M."/>
        </authorList>
    </citation>
    <scope>NUCLEOTIDE SEQUENCE [LARGE SCALE GENOMIC DNA]</scope>
    <source>
        <strain evidence="7">aks77</strain>
    </source>
</reference>
<keyword evidence="6" id="KW-0489">Methyltransferase</keyword>
<dbReference type="EMBL" id="AP021889">
    <property type="protein sequence ID" value="BBP45474.1"/>
    <property type="molecule type" value="Genomic_DNA"/>
</dbReference>
<feature type="transmembrane region" description="Helical" evidence="5">
    <location>
        <begin position="12"/>
        <end position="30"/>
    </location>
</feature>
<evidence type="ECO:0000313" key="7">
    <source>
        <dbReference type="Proteomes" id="UP000501726"/>
    </source>
</evidence>
<dbReference type="Gene3D" id="1.20.120.1630">
    <property type="match status" value="1"/>
</dbReference>
<evidence type="ECO:0000256" key="2">
    <source>
        <dbReference type="ARBA" id="ARBA00022692"/>
    </source>
</evidence>
<dbReference type="GO" id="GO:0032259">
    <property type="term" value="P:methylation"/>
    <property type="evidence" value="ECO:0007669"/>
    <property type="project" value="UniProtKB-KW"/>
</dbReference>